<evidence type="ECO:0000313" key="3">
    <source>
        <dbReference type="EMBL" id="KGM19082.1"/>
    </source>
</evidence>
<reference evidence="3 4" key="1">
    <citation type="submission" date="2014-10" db="EMBL/GenBank/DDBJ databases">
        <title>Whole Genome sequence of Corynebacterium auriscanis strain CIP 106629.</title>
        <authorList>
            <person name="Hassan S.S."/>
            <person name="Jamal S.B."/>
            <person name="Tiwari S."/>
            <person name="Oliveira L.D.C."/>
            <person name="Souza F."/>
            <person name="Mariano D.C."/>
            <person name="Almeida S."/>
            <person name="Dorella F."/>
            <person name="Pereira F."/>
            <person name="Carvalho A."/>
            <person name="Leal C.A."/>
            <person name="Soares S.D.C."/>
            <person name="Figueiredo H.C."/>
            <person name="Silva A."/>
            <person name="Azevedo V.A."/>
        </authorList>
    </citation>
    <scope>NUCLEOTIDE SEQUENCE [LARGE SCALE GENOMIC DNA]</scope>
    <source>
        <strain evidence="3 4">CIP 106629</strain>
    </source>
</reference>
<feature type="domain" description="DUF2786" evidence="2">
    <location>
        <begin position="1"/>
        <end position="38"/>
    </location>
</feature>
<accession>A0A0A2DMS1</accession>
<feature type="compositionally biased region" description="Basic residues" evidence="1">
    <location>
        <begin position="237"/>
        <end position="246"/>
    </location>
</feature>
<comment type="caution">
    <text evidence="3">The sequence shown here is derived from an EMBL/GenBank/DDBJ whole genome shotgun (WGS) entry which is preliminary data.</text>
</comment>
<dbReference type="EMBL" id="JRVJ01000003">
    <property type="protein sequence ID" value="KGM19082.1"/>
    <property type="molecule type" value="Genomic_DNA"/>
</dbReference>
<dbReference type="Pfam" id="PF10979">
    <property type="entry name" value="DUF2786"/>
    <property type="match status" value="1"/>
</dbReference>
<dbReference type="Proteomes" id="UP000030145">
    <property type="component" value="Unassembled WGS sequence"/>
</dbReference>
<evidence type="ECO:0000256" key="1">
    <source>
        <dbReference type="SAM" id="MobiDB-lite"/>
    </source>
</evidence>
<protein>
    <recommendedName>
        <fullName evidence="2">DUF2786 domain-containing protein</fullName>
    </recommendedName>
</protein>
<proteinExistence type="predicted"/>
<dbReference type="AlphaFoldDB" id="A0A0A2DMS1"/>
<feature type="region of interest" description="Disordered" evidence="1">
    <location>
        <begin position="206"/>
        <end position="246"/>
    </location>
</feature>
<organism evidence="3 4">
    <name type="scientific">Corynebacterium auriscanis</name>
    <dbReference type="NCBI Taxonomy" id="99807"/>
    <lineage>
        <taxon>Bacteria</taxon>
        <taxon>Bacillati</taxon>
        <taxon>Actinomycetota</taxon>
        <taxon>Actinomycetes</taxon>
        <taxon>Mycobacteriales</taxon>
        <taxon>Corynebacteriaceae</taxon>
        <taxon>Corynebacterium</taxon>
    </lineage>
</organism>
<dbReference type="InterPro" id="IPR024498">
    <property type="entry name" value="DUF2786"/>
</dbReference>
<name>A0A0A2DMS1_9CORY</name>
<evidence type="ECO:0000259" key="2">
    <source>
        <dbReference type="Pfam" id="PF10979"/>
    </source>
</evidence>
<keyword evidence="4" id="KW-1185">Reference proteome</keyword>
<sequence length="246" mass="26664">MKEKVHKLLALARDRQGTPEGETFENKAFELMAKYGVSAAALAAEGASAHGAGAHAGSSQIKRHKQEFNGAYSDMQFALFNGLSAALHCCTLRFKVRGSVRVEEAIMFGRPHHVDRVIMLHGLLVSHMLAGAYDASRPARVVGISVQTQRRSWMTGFVASVCERLADIERAHAVEYSTENTAGTLVLQSDEKLAMAAAAAEFPHAQSSRMGRRRLDPNSFASGAATGETMDLGQTRVSHRRALTSR</sequence>
<evidence type="ECO:0000313" key="4">
    <source>
        <dbReference type="Proteomes" id="UP000030145"/>
    </source>
</evidence>
<gene>
    <name evidence="3" type="ORF">MA47_02455</name>
</gene>